<organism evidence="1 2">
    <name type="scientific">SAR86 cluster bacterium</name>
    <dbReference type="NCBI Taxonomy" id="2030880"/>
    <lineage>
        <taxon>Bacteria</taxon>
        <taxon>Pseudomonadati</taxon>
        <taxon>Pseudomonadota</taxon>
        <taxon>Gammaproteobacteria</taxon>
        <taxon>SAR86 cluster</taxon>
    </lineage>
</organism>
<comment type="caution">
    <text evidence="1">The sequence shown here is derived from an EMBL/GenBank/DDBJ whole genome shotgun (WGS) entry which is preliminary data.</text>
</comment>
<sequence length="84" mass="9629">MPNSQPNNQLHGLTLKHIVTLLEQHFGWEELATLININCFKQQPSVKSSLTFLRKTPWARAQVEQLYLANFAAQNPEKNPETSQ</sequence>
<reference evidence="1" key="1">
    <citation type="submission" date="2020-05" db="EMBL/GenBank/DDBJ databases">
        <title>Sulfur intermediates as new biogeochemical hubs in an aquatic model microbial ecosystem.</title>
        <authorList>
            <person name="Vigneron A."/>
        </authorList>
    </citation>
    <scope>NUCLEOTIDE SEQUENCE</scope>
    <source>
        <strain evidence="1">Bin.250</strain>
    </source>
</reference>
<gene>
    <name evidence="1" type="ORF">HQ497_05705</name>
</gene>
<dbReference type="InterPro" id="IPR018668">
    <property type="entry name" value="DNA-binding_VF530-like"/>
</dbReference>
<evidence type="ECO:0000313" key="2">
    <source>
        <dbReference type="Proteomes" id="UP000754644"/>
    </source>
</evidence>
<dbReference type="GO" id="GO:0003677">
    <property type="term" value="F:DNA binding"/>
    <property type="evidence" value="ECO:0007669"/>
    <property type="project" value="InterPro"/>
</dbReference>
<dbReference type="EMBL" id="JABMOJ010000211">
    <property type="protein sequence ID" value="NQV64845.1"/>
    <property type="molecule type" value="Genomic_DNA"/>
</dbReference>
<protein>
    <submittedName>
        <fullName evidence="1">DUF2132 domain-containing protein</fullName>
    </submittedName>
</protein>
<dbReference type="AlphaFoldDB" id="A0A973A869"/>
<proteinExistence type="predicted"/>
<evidence type="ECO:0000313" key="1">
    <source>
        <dbReference type="EMBL" id="NQV64845.1"/>
    </source>
</evidence>
<dbReference type="Proteomes" id="UP000754644">
    <property type="component" value="Unassembled WGS sequence"/>
</dbReference>
<accession>A0A973A869</accession>
<dbReference type="InterPro" id="IPR036361">
    <property type="entry name" value="SAP_dom_sf"/>
</dbReference>
<dbReference type="Gene3D" id="1.10.720.30">
    <property type="entry name" value="SAP domain"/>
    <property type="match status" value="1"/>
</dbReference>
<dbReference type="Pfam" id="PF09905">
    <property type="entry name" value="VF530"/>
    <property type="match status" value="1"/>
</dbReference>
<name>A0A973A869_9GAMM</name>